<dbReference type="InterPro" id="IPR010658">
    <property type="entry name" value="Nodulin-like"/>
</dbReference>
<evidence type="ECO:0000313" key="2">
    <source>
        <dbReference type="EMBL" id="CAI0453876.1"/>
    </source>
</evidence>
<evidence type="ECO:0000313" key="3">
    <source>
        <dbReference type="EMBL" id="CAI0454217.1"/>
    </source>
</evidence>
<dbReference type="AlphaFoldDB" id="A0AAV0N659"/>
<evidence type="ECO:0000313" key="4">
    <source>
        <dbReference type="Proteomes" id="UP001154282"/>
    </source>
</evidence>
<gene>
    <name evidence="2" type="ORF">LITE_LOCUS31762</name>
    <name evidence="3" type="ORF">LITE_LOCUS31894</name>
</gene>
<dbReference type="EMBL" id="CAMGYJ010000008">
    <property type="protein sequence ID" value="CAI0453876.1"/>
    <property type="molecule type" value="Genomic_DNA"/>
</dbReference>
<name>A0AAV0N659_9ROSI</name>
<evidence type="ECO:0000259" key="1">
    <source>
        <dbReference type="Pfam" id="PF06813"/>
    </source>
</evidence>
<dbReference type="Proteomes" id="UP001154282">
    <property type="component" value="Unassembled WGS sequence"/>
</dbReference>
<dbReference type="EMBL" id="CAMGYJ010000008">
    <property type="protein sequence ID" value="CAI0454217.1"/>
    <property type="molecule type" value="Genomic_DNA"/>
</dbReference>
<keyword evidence="4" id="KW-1185">Reference proteome</keyword>
<accession>A0AAV0N659</accession>
<organism evidence="2 4">
    <name type="scientific">Linum tenue</name>
    <dbReference type="NCBI Taxonomy" id="586396"/>
    <lineage>
        <taxon>Eukaryota</taxon>
        <taxon>Viridiplantae</taxon>
        <taxon>Streptophyta</taxon>
        <taxon>Embryophyta</taxon>
        <taxon>Tracheophyta</taxon>
        <taxon>Spermatophyta</taxon>
        <taxon>Magnoliopsida</taxon>
        <taxon>eudicotyledons</taxon>
        <taxon>Gunneridae</taxon>
        <taxon>Pentapetalae</taxon>
        <taxon>rosids</taxon>
        <taxon>fabids</taxon>
        <taxon>Malpighiales</taxon>
        <taxon>Linaceae</taxon>
        <taxon>Linum</taxon>
    </lineage>
</organism>
<comment type="caution">
    <text evidence="2">The sequence shown here is derived from an EMBL/GenBank/DDBJ whole genome shotgun (WGS) entry which is preliminary data.</text>
</comment>
<feature type="domain" description="Nodulin-like" evidence="1">
    <location>
        <begin position="41"/>
        <end position="111"/>
    </location>
</feature>
<reference evidence="2" key="1">
    <citation type="submission" date="2022-08" db="EMBL/GenBank/DDBJ databases">
        <authorList>
            <person name="Gutierrez-Valencia J."/>
        </authorList>
    </citation>
    <scope>NUCLEOTIDE SEQUENCE</scope>
</reference>
<sequence length="111" mass="12141">MADWNQETWRDVNWSPGLPIESDVSKLNKNTAATIGIAELDEQLSRATAVRQTTLHNLKTHKVGKAFGLLVGLASDRFSTPVLLLIGSIEGLIGYGVQWLVVNGRISPLPY</sequence>
<proteinExistence type="predicted"/>
<protein>
    <recommendedName>
        <fullName evidence="1">Nodulin-like domain-containing protein</fullName>
    </recommendedName>
</protein>
<dbReference type="Pfam" id="PF06813">
    <property type="entry name" value="Nodulin-like"/>
    <property type="match status" value="1"/>
</dbReference>